<organism evidence="1 2">
    <name type="scientific">Dreissena polymorpha</name>
    <name type="common">Zebra mussel</name>
    <name type="synonym">Mytilus polymorpha</name>
    <dbReference type="NCBI Taxonomy" id="45954"/>
    <lineage>
        <taxon>Eukaryota</taxon>
        <taxon>Metazoa</taxon>
        <taxon>Spiralia</taxon>
        <taxon>Lophotrochozoa</taxon>
        <taxon>Mollusca</taxon>
        <taxon>Bivalvia</taxon>
        <taxon>Autobranchia</taxon>
        <taxon>Heteroconchia</taxon>
        <taxon>Euheterodonta</taxon>
        <taxon>Imparidentia</taxon>
        <taxon>Neoheterodontei</taxon>
        <taxon>Myida</taxon>
        <taxon>Dreissenoidea</taxon>
        <taxon>Dreissenidae</taxon>
        <taxon>Dreissena</taxon>
    </lineage>
</organism>
<gene>
    <name evidence="1" type="ORF">DPMN_087542</name>
</gene>
<dbReference type="Proteomes" id="UP000828390">
    <property type="component" value="Unassembled WGS sequence"/>
</dbReference>
<protein>
    <submittedName>
        <fullName evidence="1">Uncharacterized protein</fullName>
    </submittedName>
</protein>
<name>A0A9D4QWG7_DREPO</name>
<evidence type="ECO:0000313" key="2">
    <source>
        <dbReference type="Proteomes" id="UP000828390"/>
    </source>
</evidence>
<reference evidence="1" key="1">
    <citation type="journal article" date="2019" name="bioRxiv">
        <title>The Genome of the Zebra Mussel, Dreissena polymorpha: A Resource for Invasive Species Research.</title>
        <authorList>
            <person name="McCartney M.A."/>
            <person name="Auch B."/>
            <person name="Kono T."/>
            <person name="Mallez S."/>
            <person name="Zhang Y."/>
            <person name="Obille A."/>
            <person name="Becker A."/>
            <person name="Abrahante J.E."/>
            <person name="Garbe J."/>
            <person name="Badalamenti J.P."/>
            <person name="Herman A."/>
            <person name="Mangelson H."/>
            <person name="Liachko I."/>
            <person name="Sullivan S."/>
            <person name="Sone E.D."/>
            <person name="Koren S."/>
            <person name="Silverstein K.A.T."/>
            <person name="Beckman K.B."/>
            <person name="Gohl D.M."/>
        </authorList>
    </citation>
    <scope>NUCLEOTIDE SEQUENCE</scope>
    <source>
        <strain evidence="1">Duluth1</strain>
        <tissue evidence="1">Whole animal</tissue>
    </source>
</reference>
<evidence type="ECO:0000313" key="1">
    <source>
        <dbReference type="EMBL" id="KAH3845267.1"/>
    </source>
</evidence>
<proteinExistence type="predicted"/>
<comment type="caution">
    <text evidence="1">The sequence shown here is derived from an EMBL/GenBank/DDBJ whole genome shotgun (WGS) entry which is preliminary data.</text>
</comment>
<sequence length="92" mass="9948">MQYTYTTSCTNASSSFTSGQYAVCIERERGPGVAFKAGISFHPIGREPHPWQHGPVILTSHKPSTSMQGGVAPDVNGTTHVSINKKTHFMTV</sequence>
<accession>A0A9D4QWG7</accession>
<dbReference type="AlphaFoldDB" id="A0A9D4QWG7"/>
<dbReference type="EMBL" id="JAIWYP010000003">
    <property type="protein sequence ID" value="KAH3845267.1"/>
    <property type="molecule type" value="Genomic_DNA"/>
</dbReference>
<keyword evidence="2" id="KW-1185">Reference proteome</keyword>
<reference evidence="1" key="2">
    <citation type="submission" date="2020-11" db="EMBL/GenBank/DDBJ databases">
        <authorList>
            <person name="McCartney M.A."/>
            <person name="Auch B."/>
            <person name="Kono T."/>
            <person name="Mallez S."/>
            <person name="Becker A."/>
            <person name="Gohl D.M."/>
            <person name="Silverstein K.A.T."/>
            <person name="Koren S."/>
            <person name="Bechman K.B."/>
            <person name="Herman A."/>
            <person name="Abrahante J.E."/>
            <person name="Garbe J."/>
        </authorList>
    </citation>
    <scope>NUCLEOTIDE SEQUENCE</scope>
    <source>
        <strain evidence="1">Duluth1</strain>
        <tissue evidence="1">Whole animal</tissue>
    </source>
</reference>